<dbReference type="STRING" id="695939.SAMN00790413_03495"/>
<protein>
    <submittedName>
        <fullName evidence="1">Uncharacterized protein</fullName>
    </submittedName>
</protein>
<proteinExistence type="predicted"/>
<keyword evidence="2" id="KW-1185">Reference proteome</keyword>
<reference evidence="1 2" key="1">
    <citation type="submission" date="2017-04" db="EMBL/GenBank/DDBJ databases">
        <authorList>
            <person name="Afonso C.L."/>
            <person name="Miller P.J."/>
            <person name="Scott M.A."/>
            <person name="Spackman E."/>
            <person name="Goraichik I."/>
            <person name="Dimitrov K.M."/>
            <person name="Suarez D.L."/>
            <person name="Swayne D.E."/>
        </authorList>
    </citation>
    <scope>NUCLEOTIDE SEQUENCE [LARGE SCALE GENOMIC DNA]</scope>
    <source>
        <strain evidence="1 2">KR-140</strain>
    </source>
</reference>
<gene>
    <name evidence="1" type="ORF">SAMN00790413_03495</name>
</gene>
<dbReference type="EMBL" id="FWWU01000008">
    <property type="protein sequence ID" value="SMB85657.1"/>
    <property type="molecule type" value="Genomic_DNA"/>
</dbReference>
<evidence type="ECO:0000313" key="1">
    <source>
        <dbReference type="EMBL" id="SMB85657.1"/>
    </source>
</evidence>
<organism evidence="1 2">
    <name type="scientific">Deinococcus hopiensis KR-140</name>
    <dbReference type="NCBI Taxonomy" id="695939"/>
    <lineage>
        <taxon>Bacteria</taxon>
        <taxon>Thermotogati</taxon>
        <taxon>Deinococcota</taxon>
        <taxon>Deinococci</taxon>
        <taxon>Deinococcales</taxon>
        <taxon>Deinococcaceae</taxon>
        <taxon>Deinococcus</taxon>
    </lineage>
</organism>
<dbReference type="Proteomes" id="UP000192582">
    <property type="component" value="Unassembled WGS sequence"/>
</dbReference>
<accession>A0A1W1UX39</accession>
<dbReference type="RefSeq" id="WP_084047425.1">
    <property type="nucleotide sequence ID" value="NZ_FWWU01000008.1"/>
</dbReference>
<name>A0A1W1UX39_9DEIO</name>
<evidence type="ECO:0000313" key="2">
    <source>
        <dbReference type="Proteomes" id="UP000192582"/>
    </source>
</evidence>
<dbReference type="AlphaFoldDB" id="A0A1W1UX39"/>
<dbReference type="OrthoDB" id="72098at2"/>
<sequence length="126" mass="13686">MIPALPHSATLTFTGWAIPYEHGVRVNGVRVRTNWKPGHPERVTVTSYPRTNPDGTLAALMTRKGAFRSARTPNGSRFTVTGRLIKLDRGEGFIRVEVCPAVANTAPFVVAMQASSEVLRLDASAL</sequence>